<keyword evidence="1" id="KW-0418">Kinase</keyword>
<evidence type="ECO:0000313" key="2">
    <source>
        <dbReference type="Proteomes" id="UP000297703"/>
    </source>
</evidence>
<keyword evidence="1" id="KW-0808">Transferase</keyword>
<reference evidence="1 2" key="2">
    <citation type="submission" date="2019-04" db="EMBL/GenBank/DDBJ databases">
        <title>The genome sequence of big-headed turtle.</title>
        <authorList>
            <person name="Gong S."/>
        </authorList>
    </citation>
    <scope>NUCLEOTIDE SEQUENCE [LARGE SCALE GENOMIC DNA]</scope>
    <source>
        <strain evidence="1">DO16091913</strain>
        <tissue evidence="1">Muscle</tissue>
    </source>
</reference>
<proteinExistence type="predicted"/>
<organism evidence="1 2">
    <name type="scientific">Platysternon megacephalum</name>
    <name type="common">big-headed turtle</name>
    <dbReference type="NCBI Taxonomy" id="55544"/>
    <lineage>
        <taxon>Eukaryota</taxon>
        <taxon>Metazoa</taxon>
        <taxon>Chordata</taxon>
        <taxon>Craniata</taxon>
        <taxon>Vertebrata</taxon>
        <taxon>Euteleostomi</taxon>
        <taxon>Archelosauria</taxon>
        <taxon>Testudinata</taxon>
        <taxon>Testudines</taxon>
        <taxon>Cryptodira</taxon>
        <taxon>Durocryptodira</taxon>
        <taxon>Testudinoidea</taxon>
        <taxon>Platysternidae</taxon>
        <taxon>Platysternon</taxon>
    </lineage>
</organism>
<keyword evidence="2" id="KW-1185">Reference proteome</keyword>
<dbReference type="Proteomes" id="UP000297703">
    <property type="component" value="Unassembled WGS sequence"/>
</dbReference>
<gene>
    <name evidence="1" type="ORF">DR999_PMT13008</name>
</gene>
<dbReference type="GO" id="GO:0016301">
    <property type="term" value="F:kinase activity"/>
    <property type="evidence" value="ECO:0007669"/>
    <property type="project" value="UniProtKB-KW"/>
</dbReference>
<protein>
    <submittedName>
        <fullName evidence="1">Inhibitor of nuclear factor kappa-B kinase-interacting protein</fullName>
    </submittedName>
</protein>
<sequence>MEGLIKVGNSSFLLFTFCSCHKSLKGCCAPLFCVKIVFLTSPKLTNNSLVLLELKPLGAIMLQYLVPCKNITCDQKYSLSNNNTVVTAESLYPPLKKNITIVFITQLKWKKIQEEE</sequence>
<dbReference type="AlphaFoldDB" id="A0A4D9E4J7"/>
<evidence type="ECO:0000313" key="1">
    <source>
        <dbReference type="EMBL" id="TFK04457.1"/>
    </source>
</evidence>
<accession>A0A4D9E4J7</accession>
<comment type="caution">
    <text evidence="1">The sequence shown here is derived from an EMBL/GenBank/DDBJ whole genome shotgun (WGS) entry which is preliminary data.</text>
</comment>
<reference evidence="1 2" key="1">
    <citation type="submission" date="2019-04" db="EMBL/GenBank/DDBJ databases">
        <title>Draft genome of the big-headed turtle Platysternon megacephalum.</title>
        <authorList>
            <person name="Gong S."/>
        </authorList>
    </citation>
    <scope>NUCLEOTIDE SEQUENCE [LARGE SCALE GENOMIC DNA]</scope>
    <source>
        <strain evidence="1">DO16091913</strain>
        <tissue evidence="1">Muscle</tissue>
    </source>
</reference>
<dbReference type="EMBL" id="QXTE01000137">
    <property type="protein sequence ID" value="TFK04457.1"/>
    <property type="molecule type" value="Genomic_DNA"/>
</dbReference>
<name>A0A4D9E4J7_9SAUR</name>
<dbReference type="PROSITE" id="PS51257">
    <property type="entry name" value="PROKAR_LIPOPROTEIN"/>
    <property type="match status" value="1"/>
</dbReference>